<dbReference type="GO" id="GO:0000271">
    <property type="term" value="P:polysaccharide biosynthetic process"/>
    <property type="evidence" value="ECO:0007669"/>
    <property type="project" value="TreeGrafter"/>
</dbReference>
<dbReference type="InterPro" id="IPR000653">
    <property type="entry name" value="DegT/StrS_aminotransferase"/>
</dbReference>
<dbReference type="SUPFAM" id="SSF53383">
    <property type="entry name" value="PLP-dependent transferases"/>
    <property type="match status" value="1"/>
</dbReference>
<dbReference type="CDD" id="cd00616">
    <property type="entry name" value="AHBA_syn"/>
    <property type="match status" value="1"/>
</dbReference>
<dbReference type="RefSeq" id="WP_089881237.1">
    <property type="nucleotide sequence ID" value="NZ_FOYS01000004.1"/>
</dbReference>
<dbReference type="AlphaFoldDB" id="A0A1I6HTR8"/>
<protein>
    <submittedName>
        <fullName evidence="4">dTDP-4-amino-4,6-dideoxygalactose transaminase</fullName>
    </submittedName>
</protein>
<evidence type="ECO:0000256" key="1">
    <source>
        <dbReference type="ARBA" id="ARBA00022898"/>
    </source>
</evidence>
<dbReference type="STRING" id="555875.SAMN04488124_2437"/>
<evidence type="ECO:0000256" key="2">
    <source>
        <dbReference type="ARBA" id="ARBA00037999"/>
    </source>
</evidence>
<dbReference type="EMBL" id="FOYS01000004">
    <property type="protein sequence ID" value="SFR57787.1"/>
    <property type="molecule type" value="Genomic_DNA"/>
</dbReference>
<evidence type="ECO:0000313" key="4">
    <source>
        <dbReference type="EMBL" id="SFR57787.1"/>
    </source>
</evidence>
<gene>
    <name evidence="4" type="ORF">SAMN04488124_2437</name>
</gene>
<sequence>MTAEVPFTDVYVDDTIVDRVGEVMRSTRYVKGPELEAFEREFTEECGVEHAVGVSSGTAALLLSLEAAGVGGSEDEQVFVPGNTFFATASPVLALDATPVFVDVDPETYTMDPADLEEKVAAAGNPSAVMPVHIYGAMADMNAITDVADDYDLVVVEDACQAHFAERDGHVAGTAGDAGAFSFYPSKNMTVGGDGGMLVTDRDDVAESARRLRNHGRDGDGVHRALGLNYRLDEVKAVVGREQLRQVRDWNDARVSAAAHYDDCLADVDEVVTPAVPENATHVYHLYVVQVPPADRDALRGYLEDAGVQTGVHYETPAHRHPAVLERVGESSLPVTENLYDRILSLPMHPRLTPGDVSHVCDAVASYFEEGGRGA</sequence>
<name>A0A1I6HTR8_9EURY</name>
<accession>A0A1I6HTR8</accession>
<dbReference type="Proteomes" id="UP000243250">
    <property type="component" value="Unassembled WGS sequence"/>
</dbReference>
<keyword evidence="1 3" id="KW-0663">Pyridoxal phosphate</keyword>
<dbReference type="Gene3D" id="3.90.1150.10">
    <property type="entry name" value="Aspartate Aminotransferase, domain 1"/>
    <property type="match status" value="1"/>
</dbReference>
<comment type="similarity">
    <text evidence="2 3">Belongs to the DegT/DnrJ/EryC1 family.</text>
</comment>
<dbReference type="Pfam" id="PF01041">
    <property type="entry name" value="DegT_DnrJ_EryC1"/>
    <property type="match status" value="1"/>
</dbReference>
<organism evidence="4 5">
    <name type="scientific">Halogeometricum limi</name>
    <dbReference type="NCBI Taxonomy" id="555875"/>
    <lineage>
        <taxon>Archaea</taxon>
        <taxon>Methanobacteriati</taxon>
        <taxon>Methanobacteriota</taxon>
        <taxon>Stenosarchaea group</taxon>
        <taxon>Halobacteria</taxon>
        <taxon>Halobacteriales</taxon>
        <taxon>Haloferacaceae</taxon>
        <taxon>Halogeometricum</taxon>
    </lineage>
</organism>
<dbReference type="GO" id="GO:0008483">
    <property type="term" value="F:transaminase activity"/>
    <property type="evidence" value="ECO:0007669"/>
    <property type="project" value="TreeGrafter"/>
</dbReference>
<reference evidence="5" key="1">
    <citation type="submission" date="2016-10" db="EMBL/GenBank/DDBJ databases">
        <authorList>
            <person name="Varghese N."/>
            <person name="Submissions S."/>
        </authorList>
    </citation>
    <scope>NUCLEOTIDE SEQUENCE [LARGE SCALE GENOMIC DNA]</scope>
    <source>
        <strain evidence="5">CGMCC 1.8711</strain>
    </source>
</reference>
<dbReference type="InterPro" id="IPR015422">
    <property type="entry name" value="PyrdxlP-dep_Trfase_small"/>
</dbReference>
<evidence type="ECO:0000313" key="5">
    <source>
        <dbReference type="Proteomes" id="UP000243250"/>
    </source>
</evidence>
<dbReference type="GO" id="GO:0030170">
    <property type="term" value="F:pyridoxal phosphate binding"/>
    <property type="evidence" value="ECO:0007669"/>
    <property type="project" value="TreeGrafter"/>
</dbReference>
<keyword evidence="5" id="KW-1185">Reference proteome</keyword>
<proteinExistence type="inferred from homology"/>
<dbReference type="PANTHER" id="PTHR30244:SF36">
    <property type="entry name" value="3-OXO-GLUCOSE-6-PHOSPHATE:GLUTAMATE AMINOTRANSFERASE"/>
    <property type="match status" value="1"/>
</dbReference>
<evidence type="ECO:0000256" key="3">
    <source>
        <dbReference type="RuleBase" id="RU004508"/>
    </source>
</evidence>
<dbReference type="Gene3D" id="3.40.640.10">
    <property type="entry name" value="Type I PLP-dependent aspartate aminotransferase-like (Major domain)"/>
    <property type="match status" value="1"/>
</dbReference>
<dbReference type="PIRSF" id="PIRSF000390">
    <property type="entry name" value="PLP_StrS"/>
    <property type="match status" value="1"/>
</dbReference>
<dbReference type="PANTHER" id="PTHR30244">
    <property type="entry name" value="TRANSAMINASE"/>
    <property type="match status" value="1"/>
</dbReference>
<dbReference type="InterPro" id="IPR015421">
    <property type="entry name" value="PyrdxlP-dep_Trfase_major"/>
</dbReference>
<dbReference type="InterPro" id="IPR015424">
    <property type="entry name" value="PyrdxlP-dep_Trfase"/>
</dbReference>
<dbReference type="OrthoDB" id="10355at2157"/>